<feature type="non-terminal residue" evidence="1">
    <location>
        <position position="114"/>
    </location>
</feature>
<dbReference type="EMBL" id="BTSX01000001">
    <property type="protein sequence ID" value="GMS81996.1"/>
    <property type="molecule type" value="Genomic_DNA"/>
</dbReference>
<name>A0AAV5SR02_9BILA</name>
<organism evidence="1 2">
    <name type="scientific">Pristionchus entomophagus</name>
    <dbReference type="NCBI Taxonomy" id="358040"/>
    <lineage>
        <taxon>Eukaryota</taxon>
        <taxon>Metazoa</taxon>
        <taxon>Ecdysozoa</taxon>
        <taxon>Nematoda</taxon>
        <taxon>Chromadorea</taxon>
        <taxon>Rhabditida</taxon>
        <taxon>Rhabditina</taxon>
        <taxon>Diplogasteromorpha</taxon>
        <taxon>Diplogasteroidea</taxon>
        <taxon>Neodiplogasteridae</taxon>
        <taxon>Pristionchus</taxon>
    </lineage>
</organism>
<accession>A0AAV5SR02</accession>
<dbReference type="AlphaFoldDB" id="A0AAV5SR02"/>
<evidence type="ECO:0000313" key="1">
    <source>
        <dbReference type="EMBL" id="GMS81996.1"/>
    </source>
</evidence>
<protein>
    <submittedName>
        <fullName evidence="1">Uncharacterized protein</fullName>
    </submittedName>
</protein>
<dbReference type="Proteomes" id="UP001432027">
    <property type="component" value="Unassembled WGS sequence"/>
</dbReference>
<feature type="non-terminal residue" evidence="1">
    <location>
        <position position="1"/>
    </location>
</feature>
<comment type="caution">
    <text evidence="1">The sequence shown here is derived from an EMBL/GenBank/DDBJ whole genome shotgun (WGS) entry which is preliminary data.</text>
</comment>
<evidence type="ECO:0000313" key="2">
    <source>
        <dbReference type="Proteomes" id="UP001432027"/>
    </source>
</evidence>
<proteinExistence type="predicted"/>
<gene>
    <name evidence="1" type="ORF">PENTCL1PPCAC_4171</name>
</gene>
<keyword evidence="2" id="KW-1185">Reference proteome</keyword>
<sequence length="114" mass="12678">LLSEHMVEGHNLSMVAVSTTFDQSLPIITTAVLSSSTSLFSSGHDVYSMMNIDGATPPIMDVALHFQQEVQFRMAKIKFTVSNGDYVAHYSMLADSVADHCHKETDVDRQFRCH</sequence>
<reference evidence="1" key="1">
    <citation type="submission" date="2023-10" db="EMBL/GenBank/DDBJ databases">
        <title>Genome assembly of Pristionchus species.</title>
        <authorList>
            <person name="Yoshida K."/>
            <person name="Sommer R.J."/>
        </authorList>
    </citation>
    <scope>NUCLEOTIDE SEQUENCE</scope>
    <source>
        <strain evidence="1">RS0144</strain>
    </source>
</reference>